<reference evidence="3 4" key="1">
    <citation type="submission" date="2019-01" db="EMBL/GenBank/DDBJ databases">
        <title>Sequencing of cultivated peanut Arachis hypogaea provides insights into genome evolution and oil improvement.</title>
        <authorList>
            <person name="Chen X."/>
        </authorList>
    </citation>
    <scope>NUCLEOTIDE SEQUENCE [LARGE SCALE GENOMIC DNA]</scope>
    <source>
        <strain evidence="4">cv. Fuhuasheng</strain>
        <tissue evidence="3">Leaves</tissue>
    </source>
</reference>
<keyword evidence="1" id="KW-0539">Nucleus</keyword>
<dbReference type="PANTHER" id="PTHR31669:SF283">
    <property type="entry name" value="PROTEIN FAR1-RELATED SEQUENCE"/>
    <property type="match status" value="1"/>
</dbReference>
<keyword evidence="1" id="KW-0479">Metal-binding</keyword>
<gene>
    <name evidence="3" type="ORF">Ahy_B04g070761</name>
</gene>
<accession>A0A444ZIT6</accession>
<keyword evidence="1" id="KW-0863">Zinc-finger</keyword>
<comment type="similarity">
    <text evidence="1">Belongs to the FHY3/FAR1 family.</text>
</comment>
<name>A0A444ZIT6_ARAHY</name>
<comment type="function">
    <text evidence="1">Putative transcription activator involved in regulating light control of development.</text>
</comment>
<keyword evidence="1" id="KW-0862">Zinc</keyword>
<evidence type="ECO:0000256" key="2">
    <source>
        <dbReference type="SAM" id="MobiDB-lite"/>
    </source>
</evidence>
<feature type="region of interest" description="Disordered" evidence="2">
    <location>
        <begin position="113"/>
        <end position="134"/>
    </location>
</feature>
<dbReference type="Proteomes" id="UP000289738">
    <property type="component" value="Chromosome B04"/>
</dbReference>
<evidence type="ECO:0000313" key="4">
    <source>
        <dbReference type="Proteomes" id="UP000289738"/>
    </source>
</evidence>
<comment type="subcellular location">
    <subcellularLocation>
        <location evidence="1">Nucleus</location>
    </subcellularLocation>
</comment>
<keyword evidence="4" id="KW-1185">Reference proteome</keyword>
<dbReference type="GO" id="GO:0005634">
    <property type="term" value="C:nucleus"/>
    <property type="evidence" value="ECO:0007669"/>
    <property type="project" value="UniProtKB-SubCell"/>
</dbReference>
<dbReference type="GO" id="GO:0008270">
    <property type="term" value="F:zinc ion binding"/>
    <property type="evidence" value="ECO:0007669"/>
    <property type="project" value="UniProtKB-UniRule"/>
</dbReference>
<comment type="caution">
    <text evidence="3">The sequence shown here is derived from an EMBL/GenBank/DDBJ whole genome shotgun (WGS) entry which is preliminary data.</text>
</comment>
<feature type="compositionally biased region" description="Basic and acidic residues" evidence="2">
    <location>
        <begin position="115"/>
        <end position="126"/>
    </location>
</feature>
<protein>
    <recommendedName>
        <fullName evidence="1">Protein FAR1-RELATED SEQUENCE</fullName>
    </recommendedName>
</protein>
<evidence type="ECO:0000256" key="1">
    <source>
        <dbReference type="RuleBase" id="RU367018"/>
    </source>
</evidence>
<dbReference type="EMBL" id="SDMP01000014">
    <property type="protein sequence ID" value="RYR14126.1"/>
    <property type="molecule type" value="Genomic_DNA"/>
</dbReference>
<organism evidence="3 4">
    <name type="scientific">Arachis hypogaea</name>
    <name type="common">Peanut</name>
    <dbReference type="NCBI Taxonomy" id="3818"/>
    <lineage>
        <taxon>Eukaryota</taxon>
        <taxon>Viridiplantae</taxon>
        <taxon>Streptophyta</taxon>
        <taxon>Embryophyta</taxon>
        <taxon>Tracheophyta</taxon>
        <taxon>Spermatophyta</taxon>
        <taxon>Magnoliopsida</taxon>
        <taxon>eudicotyledons</taxon>
        <taxon>Gunneridae</taxon>
        <taxon>Pentapetalae</taxon>
        <taxon>rosids</taxon>
        <taxon>fabids</taxon>
        <taxon>Fabales</taxon>
        <taxon>Fabaceae</taxon>
        <taxon>Papilionoideae</taxon>
        <taxon>50 kb inversion clade</taxon>
        <taxon>dalbergioids sensu lato</taxon>
        <taxon>Dalbergieae</taxon>
        <taxon>Pterocarpus clade</taxon>
        <taxon>Arachis</taxon>
    </lineage>
</organism>
<dbReference type="AlphaFoldDB" id="A0A444ZIT6"/>
<dbReference type="GO" id="GO:0006355">
    <property type="term" value="P:regulation of DNA-templated transcription"/>
    <property type="evidence" value="ECO:0007669"/>
    <property type="project" value="UniProtKB-UniRule"/>
</dbReference>
<sequence>MSHVIWNSFTKDAFDKNWNDFLTKYGLGGNKRLSELFEDRHIWNPVYLDHHFWTGMRSIQRSESMHAFFNKFITRNSSLSQFVKQYDNCLVSREQREREFDVAGIHTMISRSSGKFKENSEERRTASQDQCIPP</sequence>
<proteinExistence type="inferred from homology"/>
<dbReference type="PANTHER" id="PTHR31669">
    <property type="entry name" value="PROTEIN FAR1-RELATED SEQUENCE 10-RELATED"/>
    <property type="match status" value="1"/>
</dbReference>
<dbReference type="InterPro" id="IPR031052">
    <property type="entry name" value="FHY3/FAR1"/>
</dbReference>
<evidence type="ECO:0000313" key="3">
    <source>
        <dbReference type="EMBL" id="RYR14126.1"/>
    </source>
</evidence>